<gene>
    <name evidence="2" type="ordered locus">Slit_1703</name>
</gene>
<proteinExistence type="predicted"/>
<sequence>MNKGGDVHLQPIQPLSKSDQPSFPASGSTADGHMAVFTKTGKFEDVRDDVEMAITGRGLVVNNVSHVGEMLERTGKDLGDDRQIYLKAEALEFCSAVVSRKMMETDPDNIVFCPYIISVYVLPGKPNEVRIAYRKPQIVGSQASQAALKAVDELLSGIVKDALQ</sequence>
<evidence type="ECO:0000256" key="1">
    <source>
        <dbReference type="SAM" id="MobiDB-lite"/>
    </source>
</evidence>
<dbReference type="KEGG" id="slt:Slit_1703"/>
<evidence type="ECO:0000313" key="2">
    <source>
        <dbReference type="EMBL" id="ADE11936.1"/>
    </source>
</evidence>
<keyword evidence="3" id="KW-1185">Reference proteome</keyword>
<name>D5CSK0_SIDLE</name>
<feature type="compositionally biased region" description="Polar residues" evidence="1">
    <location>
        <begin position="13"/>
        <end position="29"/>
    </location>
</feature>
<accession>D5CSK0</accession>
<evidence type="ECO:0000313" key="3">
    <source>
        <dbReference type="Proteomes" id="UP000001625"/>
    </source>
</evidence>
<dbReference type="HOGENOM" id="CLU_126572_1_0_4"/>
<feature type="region of interest" description="Disordered" evidence="1">
    <location>
        <begin position="1"/>
        <end position="30"/>
    </location>
</feature>
<dbReference type="EMBL" id="CP001965">
    <property type="protein sequence ID" value="ADE11936.1"/>
    <property type="molecule type" value="Genomic_DNA"/>
</dbReference>
<reference evidence="2 3" key="1">
    <citation type="submission" date="2010-03" db="EMBL/GenBank/DDBJ databases">
        <title>Complete sequence of Sideroxydans lithotrophicus ES-1.</title>
        <authorList>
            <consortium name="US DOE Joint Genome Institute"/>
            <person name="Lucas S."/>
            <person name="Copeland A."/>
            <person name="Lapidus A."/>
            <person name="Cheng J.-F."/>
            <person name="Bruce D."/>
            <person name="Goodwin L."/>
            <person name="Pitluck S."/>
            <person name="Munk A.C."/>
            <person name="Detter J.C."/>
            <person name="Han C."/>
            <person name="Tapia R."/>
            <person name="Larimer F."/>
            <person name="Land M."/>
            <person name="Hauser L."/>
            <person name="Kyrpides N."/>
            <person name="Ivanova N."/>
            <person name="Emerson D."/>
            <person name="Woyke T."/>
        </authorList>
    </citation>
    <scope>NUCLEOTIDE SEQUENCE [LARGE SCALE GENOMIC DNA]</scope>
    <source>
        <strain evidence="2 3">ES-1</strain>
    </source>
</reference>
<dbReference type="Proteomes" id="UP000001625">
    <property type="component" value="Chromosome"/>
</dbReference>
<protein>
    <submittedName>
        <fullName evidence="2">Uncharacterized protein</fullName>
    </submittedName>
</protein>
<dbReference type="SUPFAM" id="SSF103247">
    <property type="entry name" value="TT1751-like"/>
    <property type="match status" value="1"/>
</dbReference>
<dbReference type="Gene3D" id="3.30.310.70">
    <property type="entry name" value="TT1751-like domain"/>
    <property type="match status" value="1"/>
</dbReference>
<organism evidence="2 3">
    <name type="scientific">Sideroxydans lithotrophicus (strain ES-1)</name>
    <dbReference type="NCBI Taxonomy" id="580332"/>
    <lineage>
        <taxon>Bacteria</taxon>
        <taxon>Pseudomonadati</taxon>
        <taxon>Pseudomonadota</taxon>
        <taxon>Betaproteobacteria</taxon>
        <taxon>Nitrosomonadales</taxon>
        <taxon>Gallionellaceae</taxon>
        <taxon>Sideroxydans</taxon>
    </lineage>
</organism>
<dbReference type="AlphaFoldDB" id="D5CSK0"/>
<dbReference type="STRING" id="580332.Slit_1703"/>
<dbReference type="eggNOG" id="COG3439">
    <property type="taxonomic scope" value="Bacteria"/>
</dbReference>
<dbReference type="InterPro" id="IPR035923">
    <property type="entry name" value="TT1751-like_sf"/>
</dbReference>